<dbReference type="Pfam" id="PF06082">
    <property type="entry name" value="YjbH"/>
    <property type="match status" value="1"/>
</dbReference>
<dbReference type="OrthoDB" id="19542at2"/>
<name>A0A1G7J930_RHOCA</name>
<dbReference type="InterPro" id="IPR010344">
    <property type="entry name" value="YbjH"/>
</dbReference>
<evidence type="ECO:0000313" key="2">
    <source>
        <dbReference type="EMBL" id="SDF21430.1"/>
    </source>
</evidence>
<dbReference type="EMBL" id="FNAY01000008">
    <property type="protein sequence ID" value="SDF21430.1"/>
    <property type="molecule type" value="Genomic_DNA"/>
</dbReference>
<gene>
    <name evidence="2" type="ORF">SAMN04244550_01859</name>
</gene>
<keyword evidence="1" id="KW-0732">Signal</keyword>
<dbReference type="RefSeq" id="WP_081348858.1">
    <property type="nucleotide sequence ID" value="NZ_CP119563.1"/>
</dbReference>
<feature type="chain" id="PRO_5010223404" evidence="1">
    <location>
        <begin position="36"/>
        <end position="708"/>
    </location>
</feature>
<dbReference type="AlphaFoldDB" id="A0A1G7J930"/>
<protein>
    <submittedName>
        <fullName evidence="2">Exopolysaccharide biosynthesis protein YbjH</fullName>
    </submittedName>
</protein>
<accession>A0A1G7J930</accession>
<dbReference type="Proteomes" id="UP000183812">
    <property type="component" value="Unassembled WGS sequence"/>
</dbReference>
<reference evidence="2 3" key="1">
    <citation type="submission" date="2016-10" db="EMBL/GenBank/DDBJ databases">
        <authorList>
            <person name="de Groot N.N."/>
        </authorList>
    </citation>
    <scope>NUCLEOTIDE SEQUENCE [LARGE SCALE GENOMIC DNA]</scope>
    <source>
        <strain evidence="3">DSM 938 / 37b4</strain>
    </source>
</reference>
<sequence length="708" mass="76745">MARLRFPAAAPTLTGFALTGLALAALSGFSAPARAEGLSSYGTPGLIDMPAATAAPDGTLAWTSSFLGGHTRNTLQFQITPRLSGVFRYSILRGYFDTPEADLYDRSFDLHYVFRTESPRFPALAVGLRDFGGTGVFGAEYLVATKQFLDNRLALSGGIGWGRLGSYHGFRNPLAVLGDRFETRPGLTSLSETGRVSFDRFFRGEAALFGGLSYQVNDRLRLAVEYSSDAYRREVSSMGFAHRSAVNLGLSWQASEALTLTAAVIGGAQLGLGFSYQLDPRAPRAPGGREGAVPPLLPRAEIAALGWPAGDTGASRNRLASALTREGLRLESYAEDGARARIVLANPRYRAAPQALGRAVRAMANSLPAGIGRFEITLTAQGMPTTRASFRRADLHQLEHAWDGSWQSFARAQITDAPARLAPDPGVYPALDWSLLPYLRTALFDPDSPLRADVGLAASASYRLAPGLSVETLIRQKAFGTLDQSSRISNSIQHHVRSDAPLYDKLSGPQLVQLSADYLVRPGGDLYGRVSAGYFEQMFAGVSGEILWYPQGSRLALGAELNHVAQRDPAARLGLIDYHVTTGHASAYYDFGDSYRGQLDLGRYLAGDWGGTLTLAREFDNGFRVAAFFTLTDISFDDFGEGSFDKGISLTIPLDWLTGEPSRRGFAQTIRPIQRDGGARVAIAHRLYDEVRGTNAQTLSDQWGKFWR</sequence>
<evidence type="ECO:0000313" key="3">
    <source>
        <dbReference type="Proteomes" id="UP000183812"/>
    </source>
</evidence>
<organism evidence="2 3">
    <name type="scientific">Rhodobacter capsulatus</name>
    <name type="common">Rhodopseudomonas capsulata</name>
    <dbReference type="NCBI Taxonomy" id="1061"/>
    <lineage>
        <taxon>Bacteria</taxon>
        <taxon>Pseudomonadati</taxon>
        <taxon>Pseudomonadota</taxon>
        <taxon>Alphaproteobacteria</taxon>
        <taxon>Rhodobacterales</taxon>
        <taxon>Rhodobacter group</taxon>
        <taxon>Rhodobacter</taxon>
    </lineage>
</organism>
<evidence type="ECO:0000256" key="1">
    <source>
        <dbReference type="SAM" id="SignalP"/>
    </source>
</evidence>
<feature type="signal peptide" evidence="1">
    <location>
        <begin position="1"/>
        <end position="35"/>
    </location>
</feature>
<proteinExistence type="predicted"/>